<evidence type="ECO:0000259" key="10">
    <source>
        <dbReference type="PROSITE" id="PS51294"/>
    </source>
</evidence>
<dbReference type="PROSITE" id="PS50110">
    <property type="entry name" value="RESPONSE_REGULATORY"/>
    <property type="match status" value="1"/>
</dbReference>
<dbReference type="InterPro" id="IPR011006">
    <property type="entry name" value="CheY-like_superfamily"/>
</dbReference>
<dbReference type="GO" id="GO:0009736">
    <property type="term" value="P:cytokinin-activated signaling pathway"/>
    <property type="evidence" value="ECO:0007669"/>
    <property type="project" value="InterPro"/>
</dbReference>
<feature type="compositionally biased region" description="Polar residues" evidence="8">
    <location>
        <begin position="557"/>
        <end position="569"/>
    </location>
</feature>
<feature type="modified residue" description="4-aspartylphosphate" evidence="7">
    <location>
        <position position="66"/>
    </location>
</feature>
<feature type="domain" description="Response regulatory" evidence="9">
    <location>
        <begin position="15"/>
        <end position="130"/>
    </location>
</feature>
<evidence type="ECO:0000313" key="11">
    <source>
        <dbReference type="EMBL" id="KAI5071085.1"/>
    </source>
</evidence>
<dbReference type="NCBIfam" id="TIGR01557">
    <property type="entry name" value="myb_SHAQKYF"/>
    <property type="match status" value="1"/>
</dbReference>
<dbReference type="Pfam" id="PF00072">
    <property type="entry name" value="Response_reg"/>
    <property type="match status" value="1"/>
</dbReference>
<feature type="domain" description="HTH myb-type" evidence="10">
    <location>
        <begin position="190"/>
        <end position="249"/>
    </location>
</feature>
<protein>
    <recommendedName>
        <fullName evidence="13">Two-component response regulator</fullName>
    </recommendedName>
</protein>
<comment type="caution">
    <text evidence="11">The sequence shown here is derived from an EMBL/GenBank/DDBJ whole genome shotgun (WGS) entry which is preliminary data.</text>
</comment>
<evidence type="ECO:0000313" key="12">
    <source>
        <dbReference type="Proteomes" id="UP000886520"/>
    </source>
</evidence>
<evidence type="ECO:0000256" key="8">
    <source>
        <dbReference type="SAM" id="MobiDB-lite"/>
    </source>
</evidence>
<keyword evidence="3" id="KW-0805">Transcription regulation</keyword>
<gene>
    <name evidence="11" type="ORF">GOP47_0013336</name>
</gene>
<dbReference type="InterPro" id="IPR017930">
    <property type="entry name" value="Myb_dom"/>
</dbReference>
<dbReference type="AlphaFoldDB" id="A0A9D4UNA7"/>
<keyword evidence="4" id="KW-0010">Activator</keyword>
<dbReference type="PANTHER" id="PTHR43874:SF7">
    <property type="entry name" value="TWO-COMPONENT RESPONSE REGULATOR ARR10"/>
    <property type="match status" value="1"/>
</dbReference>
<evidence type="ECO:0000256" key="4">
    <source>
        <dbReference type="ARBA" id="ARBA00023159"/>
    </source>
</evidence>
<evidence type="ECO:0000259" key="9">
    <source>
        <dbReference type="PROSITE" id="PS50110"/>
    </source>
</evidence>
<dbReference type="InterPro" id="IPR045279">
    <property type="entry name" value="ARR-like"/>
</dbReference>
<dbReference type="GO" id="GO:0003677">
    <property type="term" value="F:DNA binding"/>
    <property type="evidence" value="ECO:0007669"/>
    <property type="project" value="InterPro"/>
</dbReference>
<dbReference type="EMBL" id="JABFUD020000013">
    <property type="protein sequence ID" value="KAI5071085.1"/>
    <property type="molecule type" value="Genomic_DNA"/>
</dbReference>
<organism evidence="11 12">
    <name type="scientific">Adiantum capillus-veneris</name>
    <name type="common">Maidenhair fern</name>
    <dbReference type="NCBI Taxonomy" id="13818"/>
    <lineage>
        <taxon>Eukaryota</taxon>
        <taxon>Viridiplantae</taxon>
        <taxon>Streptophyta</taxon>
        <taxon>Embryophyta</taxon>
        <taxon>Tracheophyta</taxon>
        <taxon>Polypodiopsida</taxon>
        <taxon>Polypodiidae</taxon>
        <taxon>Polypodiales</taxon>
        <taxon>Pteridineae</taxon>
        <taxon>Pteridaceae</taxon>
        <taxon>Vittarioideae</taxon>
        <taxon>Adiantum</taxon>
    </lineage>
</organism>
<sequence>MSSMQQQESAPPAIHVLVVDDDPLSLMVLERMLRRCHYQVTSCTRVAAALQLLREHNDTFDLVMSDVYMPDADGFKLLETVGLEMDIPVIMMSANGETSVVMKGITHGACDYLIKPIRMEELKTIWKHVVRRKGTKVAVTSTKSEAQVDEGTNNESMDMDVEYPIESKVEGSLNEEQYECTLDEMNSMSTMRKARVKWSAPLHEKFVLAVNELGIDKAAPKKILELMNVPGLTREQVASHLQKYRSTLKRLSTAPQQPSQGTRMQPWQRGATAQYAMPASGSGLVRSSTIDPGWMDAMEKHPRPPSVTEQKLAANRAQVLGGLGLKSSGPNPGNLITSSTPRGGMLQRAAVSGSFVNNSGNSLMGSSEGGGGLFRMGSLDIGLLLKMQQEEEEMEQLQKGGSRDDMDHLPNCSKGLVHAMRATPAGGQQPGRRPSRLSGGSAGRPMIPVPTPPSGSTQQQTLAAQRRRRGTTAATAAPFSNDLSSGPQGSNPGMQGNFGIHDMSMEQSFPTPKYNTDMQLASPSSSSSSSFRNLNTSPTAFSNSSPSSTISGDSFDGQASSYSEASSIFRNKISPR</sequence>
<dbReference type="Gene3D" id="3.40.50.2300">
    <property type="match status" value="1"/>
</dbReference>
<dbReference type="PROSITE" id="PS51294">
    <property type="entry name" value="HTH_MYB"/>
    <property type="match status" value="1"/>
</dbReference>
<feature type="compositionally biased region" description="Low complexity" evidence="8">
    <location>
        <begin position="522"/>
        <end position="556"/>
    </location>
</feature>
<dbReference type="OrthoDB" id="1922278at2759"/>
<dbReference type="SUPFAM" id="SSF46689">
    <property type="entry name" value="Homeodomain-like"/>
    <property type="match status" value="1"/>
</dbReference>
<keyword evidence="6" id="KW-0539">Nucleus</keyword>
<proteinExistence type="predicted"/>
<evidence type="ECO:0000256" key="2">
    <source>
        <dbReference type="ARBA" id="ARBA00023012"/>
    </source>
</evidence>
<name>A0A9D4UNA7_ADICA</name>
<feature type="compositionally biased region" description="Polar residues" evidence="8">
    <location>
        <begin position="505"/>
        <end position="521"/>
    </location>
</feature>
<keyword evidence="12" id="KW-1185">Reference proteome</keyword>
<dbReference type="CDD" id="cd17584">
    <property type="entry name" value="REC_typeB_ARR-like"/>
    <property type="match status" value="1"/>
</dbReference>
<keyword evidence="5" id="KW-0804">Transcription</keyword>
<feature type="region of interest" description="Disordered" evidence="8">
    <location>
        <begin position="390"/>
        <end position="576"/>
    </location>
</feature>
<evidence type="ECO:0000256" key="3">
    <source>
        <dbReference type="ARBA" id="ARBA00023015"/>
    </source>
</evidence>
<reference evidence="11" key="1">
    <citation type="submission" date="2021-01" db="EMBL/GenBank/DDBJ databases">
        <title>Adiantum capillus-veneris genome.</title>
        <authorList>
            <person name="Fang Y."/>
            <person name="Liao Q."/>
        </authorList>
    </citation>
    <scope>NUCLEOTIDE SEQUENCE</scope>
    <source>
        <strain evidence="11">H3</strain>
        <tissue evidence="11">Leaf</tissue>
    </source>
</reference>
<dbReference type="InterPro" id="IPR001005">
    <property type="entry name" value="SANT/Myb"/>
</dbReference>
<dbReference type="Gene3D" id="1.10.10.60">
    <property type="entry name" value="Homeodomain-like"/>
    <property type="match status" value="1"/>
</dbReference>
<feature type="compositionally biased region" description="Polar residues" evidence="8">
    <location>
        <begin position="481"/>
        <end position="494"/>
    </location>
</feature>
<evidence type="ECO:0000256" key="6">
    <source>
        <dbReference type="ARBA" id="ARBA00023242"/>
    </source>
</evidence>
<dbReference type="SMART" id="SM00448">
    <property type="entry name" value="REC"/>
    <property type="match status" value="1"/>
</dbReference>
<dbReference type="InterPro" id="IPR001789">
    <property type="entry name" value="Sig_transdc_resp-reg_receiver"/>
</dbReference>
<accession>A0A9D4UNA7</accession>
<dbReference type="Pfam" id="PF00249">
    <property type="entry name" value="Myb_DNA-binding"/>
    <property type="match status" value="1"/>
</dbReference>
<keyword evidence="2" id="KW-0902">Two-component regulatory system</keyword>
<evidence type="ECO:0008006" key="13">
    <source>
        <dbReference type="Google" id="ProtNLM"/>
    </source>
</evidence>
<keyword evidence="1 7" id="KW-0597">Phosphoprotein</keyword>
<dbReference type="GO" id="GO:0000160">
    <property type="term" value="P:phosphorelay signal transduction system"/>
    <property type="evidence" value="ECO:0007669"/>
    <property type="project" value="UniProtKB-KW"/>
</dbReference>
<dbReference type="Proteomes" id="UP000886520">
    <property type="component" value="Chromosome 13"/>
</dbReference>
<evidence type="ECO:0000256" key="7">
    <source>
        <dbReference type="PROSITE-ProRule" id="PRU00169"/>
    </source>
</evidence>
<evidence type="ECO:0000256" key="1">
    <source>
        <dbReference type="ARBA" id="ARBA00022553"/>
    </source>
</evidence>
<dbReference type="FunFam" id="1.10.10.60:FF:000007">
    <property type="entry name" value="Two-component response regulator"/>
    <property type="match status" value="1"/>
</dbReference>
<dbReference type="PANTHER" id="PTHR43874">
    <property type="entry name" value="TWO-COMPONENT RESPONSE REGULATOR"/>
    <property type="match status" value="1"/>
</dbReference>
<dbReference type="InterPro" id="IPR009057">
    <property type="entry name" value="Homeodomain-like_sf"/>
</dbReference>
<dbReference type="SUPFAM" id="SSF52172">
    <property type="entry name" value="CheY-like"/>
    <property type="match status" value="1"/>
</dbReference>
<evidence type="ECO:0000256" key="5">
    <source>
        <dbReference type="ARBA" id="ARBA00023163"/>
    </source>
</evidence>
<dbReference type="InterPro" id="IPR006447">
    <property type="entry name" value="Myb_dom_plants"/>
</dbReference>